<sequence>MSPKLLNLRKKLWERLKTSAVDQGTLDLIREIEKETDDLLARAILAR</sequence>
<protein>
    <submittedName>
        <fullName evidence="1">Uncharacterized protein</fullName>
    </submittedName>
</protein>
<gene>
    <name evidence="1" type="ORF">UFOVP330_21</name>
</gene>
<evidence type="ECO:0000313" key="1">
    <source>
        <dbReference type="EMBL" id="CAB4138375.1"/>
    </source>
</evidence>
<organism evidence="1">
    <name type="scientific">uncultured Caudovirales phage</name>
    <dbReference type="NCBI Taxonomy" id="2100421"/>
    <lineage>
        <taxon>Viruses</taxon>
        <taxon>Duplodnaviria</taxon>
        <taxon>Heunggongvirae</taxon>
        <taxon>Uroviricota</taxon>
        <taxon>Caudoviricetes</taxon>
        <taxon>Peduoviridae</taxon>
        <taxon>Maltschvirus</taxon>
        <taxon>Maltschvirus maltsch</taxon>
    </lineage>
</organism>
<name>A0A6J5LVA4_9CAUD</name>
<proteinExistence type="predicted"/>
<accession>A0A6J5LVA4</accession>
<dbReference type="EMBL" id="LR796344">
    <property type="protein sequence ID" value="CAB4138375.1"/>
    <property type="molecule type" value="Genomic_DNA"/>
</dbReference>
<reference evidence="1" key="1">
    <citation type="submission" date="2020-04" db="EMBL/GenBank/DDBJ databases">
        <authorList>
            <person name="Chiriac C."/>
            <person name="Salcher M."/>
            <person name="Ghai R."/>
            <person name="Kavagutti S V."/>
        </authorList>
    </citation>
    <scope>NUCLEOTIDE SEQUENCE</scope>
</reference>